<protein>
    <submittedName>
        <fullName evidence="2">Uncharacterized protein</fullName>
    </submittedName>
</protein>
<feature type="compositionally biased region" description="Basic and acidic residues" evidence="1">
    <location>
        <begin position="80"/>
        <end position="90"/>
    </location>
</feature>
<proteinExistence type="predicted"/>
<feature type="compositionally biased region" description="Basic residues" evidence="1">
    <location>
        <begin position="68"/>
        <end position="79"/>
    </location>
</feature>
<evidence type="ECO:0000313" key="2">
    <source>
        <dbReference type="EMBL" id="MPN10827.1"/>
    </source>
</evidence>
<dbReference type="EMBL" id="VSSQ01057011">
    <property type="protein sequence ID" value="MPN10827.1"/>
    <property type="molecule type" value="Genomic_DNA"/>
</dbReference>
<reference evidence="2" key="1">
    <citation type="submission" date="2019-08" db="EMBL/GenBank/DDBJ databases">
        <authorList>
            <person name="Kucharzyk K."/>
            <person name="Murdoch R.W."/>
            <person name="Higgins S."/>
            <person name="Loffler F."/>
        </authorList>
    </citation>
    <scope>NUCLEOTIDE SEQUENCE</scope>
</reference>
<feature type="region of interest" description="Disordered" evidence="1">
    <location>
        <begin position="49"/>
        <end position="106"/>
    </location>
</feature>
<gene>
    <name evidence="2" type="ORF">SDC9_158124</name>
</gene>
<sequence length="106" mass="11111">MGFVEPADPGKNPAVSTVRVNVISRGAAENAEENSTLAERSSRDLAAVTSLQAASPHAAGNLELKGGGPRKQRRTRNPAKHFEQKGDEGRGAAGSEMHVTPRGKPD</sequence>
<organism evidence="2">
    <name type="scientific">bioreactor metagenome</name>
    <dbReference type="NCBI Taxonomy" id="1076179"/>
    <lineage>
        <taxon>unclassified sequences</taxon>
        <taxon>metagenomes</taxon>
        <taxon>ecological metagenomes</taxon>
    </lineage>
</organism>
<accession>A0A645F9B4</accession>
<evidence type="ECO:0000256" key="1">
    <source>
        <dbReference type="SAM" id="MobiDB-lite"/>
    </source>
</evidence>
<dbReference type="AlphaFoldDB" id="A0A645F9B4"/>
<name>A0A645F9B4_9ZZZZ</name>
<comment type="caution">
    <text evidence="2">The sequence shown here is derived from an EMBL/GenBank/DDBJ whole genome shotgun (WGS) entry which is preliminary data.</text>
</comment>